<dbReference type="KEGG" id="tbe:Trebr_1996"/>
<organism evidence="1 2">
    <name type="scientific">Treponema brennaborense (strain DSM 12168 / CIP 105900 / DD5/3)</name>
    <dbReference type="NCBI Taxonomy" id="906968"/>
    <lineage>
        <taxon>Bacteria</taxon>
        <taxon>Pseudomonadati</taxon>
        <taxon>Spirochaetota</taxon>
        <taxon>Spirochaetia</taxon>
        <taxon>Spirochaetales</taxon>
        <taxon>Treponemataceae</taxon>
        <taxon>Treponema</taxon>
    </lineage>
</organism>
<dbReference type="AlphaFoldDB" id="F4LJN2"/>
<evidence type="ECO:0000313" key="1">
    <source>
        <dbReference type="EMBL" id="AEE17412.1"/>
    </source>
</evidence>
<accession>F4LJN2</accession>
<reference evidence="2" key="1">
    <citation type="submission" date="2011-04" db="EMBL/GenBank/DDBJ databases">
        <title>The complete genome of Treponema brennaborense DSM 12168.</title>
        <authorList>
            <person name="Lucas S."/>
            <person name="Han J."/>
            <person name="Lapidus A."/>
            <person name="Bruce D."/>
            <person name="Goodwin L."/>
            <person name="Pitluck S."/>
            <person name="Peters L."/>
            <person name="Kyrpides N."/>
            <person name="Mavromatis K."/>
            <person name="Ivanova N."/>
            <person name="Mikhailova N."/>
            <person name="Pagani I."/>
            <person name="Teshima H."/>
            <person name="Detter J.C."/>
            <person name="Tapia R."/>
            <person name="Han C."/>
            <person name="Land M."/>
            <person name="Hauser L."/>
            <person name="Markowitz V."/>
            <person name="Cheng J.-F."/>
            <person name="Hugenholtz P."/>
            <person name="Woyke T."/>
            <person name="Wu D."/>
            <person name="Gronow S."/>
            <person name="Wellnitz S."/>
            <person name="Brambilla E."/>
            <person name="Klenk H.-P."/>
            <person name="Eisen J.A."/>
        </authorList>
    </citation>
    <scope>NUCLEOTIDE SEQUENCE [LARGE SCALE GENOMIC DNA]</scope>
    <source>
        <strain evidence="2">DSM 12168 / CIP 105900 / DD5/3</strain>
    </source>
</reference>
<dbReference type="OrthoDB" id="352625at2"/>
<name>F4LJN2_TREBD</name>
<dbReference type="RefSeq" id="WP_013759115.1">
    <property type="nucleotide sequence ID" value="NC_015500.1"/>
</dbReference>
<protein>
    <recommendedName>
        <fullName evidence="3">Bacterial surface antigen (D15) domain-containing protein</fullName>
    </recommendedName>
</protein>
<dbReference type="Proteomes" id="UP000006546">
    <property type="component" value="Chromosome"/>
</dbReference>
<dbReference type="HOGENOM" id="CLU_834039_0_0_12"/>
<evidence type="ECO:0000313" key="2">
    <source>
        <dbReference type="Proteomes" id="UP000006546"/>
    </source>
</evidence>
<dbReference type="EMBL" id="CP002696">
    <property type="protein sequence ID" value="AEE17412.1"/>
    <property type="molecule type" value="Genomic_DNA"/>
</dbReference>
<dbReference type="eggNOG" id="ENOG502ZUN4">
    <property type="taxonomic scope" value="Bacteria"/>
</dbReference>
<evidence type="ECO:0008006" key="3">
    <source>
        <dbReference type="Google" id="ProtNLM"/>
    </source>
</evidence>
<sequence length="333" mass="38129">MNKKRLLVVVLLILTLGSIFSENFITRSKLSLDMNYYGLPINIKIGYEYRQNDWGIFPFVGFNFDSDDSYSLASLAGISLTLKQIRFTSELHYELLPSLVSFNNHVFYNKNKLDFQMKRGGIYLPFVLGKKKYISVSNEADIYDMAALGIGADIFLVEKGFIKSTLNIESNFSLIPSEKFTYYDIKLFVPLTVYSDAIELGFLYSSFYVQDLEVKDVTPDTFFDVGKSFATFTNRLNFSSRQTKYNIIQAFEIEPRWYFIRNINPFSCLYLSVFANGGMGITNSSDVDWLYQVGGGIGYTLFDAVPFEFQIGYDNKAGMFLYIGVVSRIMHKP</sequence>
<gene>
    <name evidence="1" type="ordered locus">Trebr_1996</name>
</gene>
<keyword evidence="2" id="KW-1185">Reference proteome</keyword>
<proteinExistence type="predicted"/>